<sequence length="46" mass="5225">MSKYNMLLLRIIMCIFTDFVGEVQAKENLGNQTLLFLCQTSGSHCL</sequence>
<evidence type="ECO:0000256" key="1">
    <source>
        <dbReference type="SAM" id="SignalP"/>
    </source>
</evidence>
<accession>A0A2P2QTP2</accession>
<proteinExistence type="predicted"/>
<dbReference type="EMBL" id="GGEC01089905">
    <property type="protein sequence ID" value="MBX70389.1"/>
    <property type="molecule type" value="Transcribed_RNA"/>
</dbReference>
<feature type="chain" id="PRO_5015104853" evidence="1">
    <location>
        <begin position="26"/>
        <end position="46"/>
    </location>
</feature>
<feature type="signal peptide" evidence="1">
    <location>
        <begin position="1"/>
        <end position="25"/>
    </location>
</feature>
<keyword evidence="1" id="KW-0732">Signal</keyword>
<reference evidence="2" key="1">
    <citation type="submission" date="2018-02" db="EMBL/GenBank/DDBJ databases">
        <title>Rhizophora mucronata_Transcriptome.</title>
        <authorList>
            <person name="Meera S.P."/>
            <person name="Sreeshan A."/>
            <person name="Augustine A."/>
        </authorList>
    </citation>
    <scope>NUCLEOTIDE SEQUENCE</scope>
    <source>
        <tissue evidence="2">Leaf</tissue>
    </source>
</reference>
<name>A0A2P2QTP2_RHIMU</name>
<organism evidence="2">
    <name type="scientific">Rhizophora mucronata</name>
    <name type="common">Asiatic mangrove</name>
    <dbReference type="NCBI Taxonomy" id="61149"/>
    <lineage>
        <taxon>Eukaryota</taxon>
        <taxon>Viridiplantae</taxon>
        <taxon>Streptophyta</taxon>
        <taxon>Embryophyta</taxon>
        <taxon>Tracheophyta</taxon>
        <taxon>Spermatophyta</taxon>
        <taxon>Magnoliopsida</taxon>
        <taxon>eudicotyledons</taxon>
        <taxon>Gunneridae</taxon>
        <taxon>Pentapetalae</taxon>
        <taxon>rosids</taxon>
        <taxon>fabids</taxon>
        <taxon>Malpighiales</taxon>
        <taxon>Rhizophoraceae</taxon>
        <taxon>Rhizophora</taxon>
    </lineage>
</organism>
<dbReference type="AlphaFoldDB" id="A0A2P2QTP2"/>
<evidence type="ECO:0000313" key="2">
    <source>
        <dbReference type="EMBL" id="MBX70389.1"/>
    </source>
</evidence>
<protein>
    <submittedName>
        <fullName evidence="2">Uncharacterized protein</fullName>
    </submittedName>
</protein>